<keyword evidence="1" id="KW-0880">Kelch repeat</keyword>
<evidence type="ECO:0000313" key="4">
    <source>
        <dbReference type="Proteomes" id="UP000318571"/>
    </source>
</evidence>
<evidence type="ECO:0000256" key="1">
    <source>
        <dbReference type="ARBA" id="ARBA00022441"/>
    </source>
</evidence>
<organism evidence="3 4">
    <name type="scientific">Tigriopus californicus</name>
    <name type="common">Marine copepod</name>
    <dbReference type="NCBI Taxonomy" id="6832"/>
    <lineage>
        <taxon>Eukaryota</taxon>
        <taxon>Metazoa</taxon>
        <taxon>Ecdysozoa</taxon>
        <taxon>Arthropoda</taxon>
        <taxon>Crustacea</taxon>
        <taxon>Multicrustacea</taxon>
        <taxon>Hexanauplia</taxon>
        <taxon>Copepoda</taxon>
        <taxon>Harpacticoida</taxon>
        <taxon>Harpacticidae</taxon>
        <taxon>Tigriopus</taxon>
    </lineage>
</organism>
<dbReference type="SUPFAM" id="SSF117281">
    <property type="entry name" value="Kelch motif"/>
    <property type="match status" value="1"/>
</dbReference>
<dbReference type="InterPro" id="IPR015915">
    <property type="entry name" value="Kelch-typ_b-propeller"/>
</dbReference>
<dbReference type="PANTHER" id="PTHR46093:SF18">
    <property type="entry name" value="FIBRONECTIN TYPE-III DOMAIN-CONTAINING PROTEIN"/>
    <property type="match status" value="1"/>
</dbReference>
<dbReference type="SMART" id="SM00612">
    <property type="entry name" value="Kelch"/>
    <property type="match status" value="2"/>
</dbReference>
<dbReference type="PANTHER" id="PTHR46093">
    <property type="entry name" value="ACYL-COA-BINDING DOMAIN-CONTAINING PROTEIN 5"/>
    <property type="match status" value="1"/>
</dbReference>
<dbReference type="InterPro" id="IPR006652">
    <property type="entry name" value="Kelch_1"/>
</dbReference>
<protein>
    <submittedName>
        <fullName evidence="3">Uncharacterized protein</fullName>
    </submittedName>
</protein>
<proteinExistence type="predicted"/>
<comment type="caution">
    <text evidence="3">The sequence shown here is derived from an EMBL/GenBank/DDBJ whole genome shotgun (WGS) entry which is preliminary data.</text>
</comment>
<reference evidence="3 4" key="1">
    <citation type="journal article" date="2018" name="Nat. Ecol. Evol.">
        <title>Genomic signatures of mitonuclear coevolution across populations of Tigriopus californicus.</title>
        <authorList>
            <person name="Barreto F.S."/>
            <person name="Watson E.T."/>
            <person name="Lima T.G."/>
            <person name="Willett C.S."/>
            <person name="Edmands S."/>
            <person name="Li W."/>
            <person name="Burton R.S."/>
        </authorList>
    </citation>
    <scope>NUCLEOTIDE SEQUENCE [LARGE SCALE GENOMIC DNA]</scope>
    <source>
        <strain evidence="3 4">San Diego</strain>
    </source>
</reference>
<sequence length="212" mass="23608">MSVIGDTPVVIGGHLAQPKDEHGIVEIFNRSAQEWISVTSVTPPRRAHTLVVLNDSMLMVIGGFSEEVGFLNSVKIFDLEEQTWNDMDDLPSPRSGMACGLVNLTYVLCIGGEASGDLFNTAYGLDLALSEPKWERKQSFDLDEPIAMGNIYQLRDHLFCMTFFTTSYNASPKLRRMKLNAGTMEWDILDVISKSSVGQPLLYELKGFQIQP</sequence>
<keyword evidence="4" id="KW-1185">Reference proteome</keyword>
<accession>A0A553PSI8</accession>
<dbReference type="Proteomes" id="UP000318571">
    <property type="component" value="Chromosome 12"/>
</dbReference>
<name>A0A553PSI8_TIGCA</name>
<gene>
    <name evidence="3" type="ORF">TCAL_14468</name>
</gene>
<keyword evidence="2" id="KW-0677">Repeat</keyword>
<evidence type="ECO:0000256" key="2">
    <source>
        <dbReference type="ARBA" id="ARBA00022737"/>
    </source>
</evidence>
<dbReference type="Gene3D" id="2.120.10.80">
    <property type="entry name" value="Kelch-type beta propeller"/>
    <property type="match status" value="1"/>
</dbReference>
<dbReference type="AlphaFoldDB" id="A0A553PSI8"/>
<evidence type="ECO:0000313" key="3">
    <source>
        <dbReference type="EMBL" id="TRY80640.1"/>
    </source>
</evidence>
<dbReference type="EMBL" id="VCGU01000001">
    <property type="protein sequence ID" value="TRY80640.1"/>
    <property type="molecule type" value="Genomic_DNA"/>
</dbReference>
<dbReference type="Pfam" id="PF24681">
    <property type="entry name" value="Kelch_KLHDC2_KLHL20_DRC7"/>
    <property type="match status" value="1"/>
</dbReference>